<evidence type="ECO:0000259" key="3">
    <source>
        <dbReference type="Pfam" id="PF14361"/>
    </source>
</evidence>
<dbReference type="KEGG" id="sbro:GQF42_35890"/>
<dbReference type="RefSeq" id="WP_158926914.1">
    <property type="nucleotide sequence ID" value="NZ_CP047020.1"/>
</dbReference>
<feature type="domain" description="CdaR GGDEF-like" evidence="4">
    <location>
        <begin position="190"/>
        <end position="291"/>
    </location>
</feature>
<evidence type="ECO:0000313" key="5">
    <source>
        <dbReference type="EMBL" id="QHA07949.1"/>
    </source>
</evidence>
<dbReference type="InterPro" id="IPR025751">
    <property type="entry name" value="RsbRD_N_dom"/>
</dbReference>
<protein>
    <recommendedName>
        <fullName evidence="7">PucR family transcriptional regulator</fullName>
    </recommendedName>
</protein>
<evidence type="ECO:0000259" key="2">
    <source>
        <dbReference type="Pfam" id="PF13556"/>
    </source>
</evidence>
<sequence length="397" mass="42838">MESENPALSTPLSGAARNAVAQICAHITDDLPVISLEVVRRIRAEIPDYAVVPTEEHRDFVLYQGRMLFAGIAEQRPPGEEQIAHARELGRRRAEQGLPIELMLGAYHVTFREAWNLILQRATADHPEHVGDLTHLVTLIWTWIRVLTGNASEAYGEEVRRAQVTRVTLAHRLFAALTADPVQVEAAAPLAQALGYRVDGEFQALCLPAEDWQDDRTEQLRLRLTALTGELHCATGGARLLVLGQRHDPDAVAAAAAAIPPRRDATAIGVGLSRPGLAGAADSITDATQALSRTGEQCRVVYFADAWLAAGLGGQATRLAPLFTKAVATARTDPHLAQAVVAFADHGLSVAAAARGLHLHPNSLAYRLGRWHELTGFDPRSGDGLVASLVALRLYQT</sequence>
<dbReference type="PANTHER" id="PTHR33744">
    <property type="entry name" value="CARBOHYDRATE DIACID REGULATOR"/>
    <property type="match status" value="1"/>
</dbReference>
<dbReference type="Gene3D" id="1.10.10.2840">
    <property type="entry name" value="PucR C-terminal helix-turn-helix domain"/>
    <property type="match status" value="1"/>
</dbReference>
<name>A0A6I6NAZ3_9ACTN</name>
<dbReference type="PANTHER" id="PTHR33744:SF7">
    <property type="entry name" value="PUCR FAMILY TRANSCRIPTIONAL REGULATOR"/>
    <property type="match status" value="1"/>
</dbReference>
<evidence type="ECO:0008006" key="7">
    <source>
        <dbReference type="Google" id="ProtNLM"/>
    </source>
</evidence>
<feature type="domain" description="PucR C-terminal helix-turn-helix" evidence="2">
    <location>
        <begin position="337"/>
        <end position="394"/>
    </location>
</feature>
<dbReference type="Pfam" id="PF14361">
    <property type="entry name" value="RsbRD_N"/>
    <property type="match status" value="1"/>
</dbReference>
<evidence type="ECO:0000313" key="6">
    <source>
        <dbReference type="Proteomes" id="UP000436138"/>
    </source>
</evidence>
<dbReference type="AlphaFoldDB" id="A0A6I6NAZ3"/>
<organism evidence="5 6">
    <name type="scientific">Streptomyces broussonetiae</name>
    <dbReference type="NCBI Taxonomy" id="2686304"/>
    <lineage>
        <taxon>Bacteria</taxon>
        <taxon>Bacillati</taxon>
        <taxon>Actinomycetota</taxon>
        <taxon>Actinomycetes</taxon>
        <taxon>Kitasatosporales</taxon>
        <taxon>Streptomycetaceae</taxon>
        <taxon>Streptomyces</taxon>
    </lineage>
</organism>
<dbReference type="EMBL" id="CP047020">
    <property type="protein sequence ID" value="QHA07949.1"/>
    <property type="molecule type" value="Genomic_DNA"/>
</dbReference>
<accession>A0A6I6NAZ3</accession>
<keyword evidence="6" id="KW-1185">Reference proteome</keyword>
<proteinExistence type="inferred from homology"/>
<dbReference type="InterPro" id="IPR041522">
    <property type="entry name" value="CdaR_GGDEF"/>
</dbReference>
<reference evidence="5 6" key="1">
    <citation type="submission" date="2019-12" db="EMBL/GenBank/DDBJ databases">
        <title>Streptomyces sp. strain T44 isolated from rhizosphere soil of Broussonetia papyrifera.</title>
        <authorList>
            <person name="Mo P."/>
        </authorList>
    </citation>
    <scope>NUCLEOTIDE SEQUENCE [LARGE SCALE GENOMIC DNA]</scope>
    <source>
        <strain evidence="5 6">T44</strain>
    </source>
</reference>
<feature type="domain" description="RsbT co-antagonist protein RsbRD N-terminal" evidence="3">
    <location>
        <begin position="37"/>
        <end position="165"/>
    </location>
</feature>
<gene>
    <name evidence="5" type="ORF">GQF42_35890</name>
</gene>
<comment type="similarity">
    <text evidence="1">Belongs to the CdaR family.</text>
</comment>
<evidence type="ECO:0000256" key="1">
    <source>
        <dbReference type="ARBA" id="ARBA00006754"/>
    </source>
</evidence>
<dbReference type="Pfam" id="PF13556">
    <property type="entry name" value="HTH_30"/>
    <property type="match status" value="1"/>
</dbReference>
<dbReference type="Proteomes" id="UP000436138">
    <property type="component" value="Chromosome"/>
</dbReference>
<dbReference type="InterPro" id="IPR051448">
    <property type="entry name" value="CdaR-like_regulators"/>
</dbReference>
<dbReference type="InterPro" id="IPR042070">
    <property type="entry name" value="PucR_C-HTH_sf"/>
</dbReference>
<dbReference type="InterPro" id="IPR025736">
    <property type="entry name" value="PucR_C-HTH_dom"/>
</dbReference>
<dbReference type="Pfam" id="PF17853">
    <property type="entry name" value="GGDEF_2"/>
    <property type="match status" value="1"/>
</dbReference>
<evidence type="ECO:0000259" key="4">
    <source>
        <dbReference type="Pfam" id="PF17853"/>
    </source>
</evidence>